<dbReference type="SMART" id="SM00943">
    <property type="entry name" value="Prim-Pol"/>
    <property type="match status" value="1"/>
</dbReference>
<proteinExistence type="predicted"/>
<feature type="domain" description="DNA primase/polymerase bifunctional N-terminal" evidence="2">
    <location>
        <begin position="32"/>
        <end position="215"/>
    </location>
</feature>
<name>A0A949N8C5_9ACTN</name>
<dbReference type="RefSeq" id="WP_211042647.1">
    <property type="nucleotide sequence ID" value="NZ_JAELVF020000001.1"/>
</dbReference>
<feature type="region of interest" description="Disordered" evidence="1">
    <location>
        <begin position="1"/>
        <end position="23"/>
    </location>
</feature>
<dbReference type="Proteomes" id="UP000694501">
    <property type="component" value="Unassembled WGS sequence"/>
</dbReference>
<evidence type="ECO:0000313" key="3">
    <source>
        <dbReference type="EMBL" id="MBU7598401.1"/>
    </source>
</evidence>
<dbReference type="Pfam" id="PF09250">
    <property type="entry name" value="Prim-Pol"/>
    <property type="match status" value="1"/>
</dbReference>
<evidence type="ECO:0000313" key="4">
    <source>
        <dbReference type="Proteomes" id="UP000694501"/>
    </source>
</evidence>
<organism evidence="3 4">
    <name type="scientific">Streptomyces tardus</name>
    <dbReference type="NCBI Taxonomy" id="2780544"/>
    <lineage>
        <taxon>Bacteria</taxon>
        <taxon>Bacillati</taxon>
        <taxon>Actinomycetota</taxon>
        <taxon>Actinomycetes</taxon>
        <taxon>Kitasatosporales</taxon>
        <taxon>Streptomycetaceae</taxon>
        <taxon>Streptomyces</taxon>
    </lineage>
</organism>
<dbReference type="EMBL" id="JAELVF020000001">
    <property type="protein sequence ID" value="MBU7598401.1"/>
    <property type="molecule type" value="Genomic_DNA"/>
</dbReference>
<evidence type="ECO:0000259" key="2">
    <source>
        <dbReference type="SMART" id="SM00943"/>
    </source>
</evidence>
<gene>
    <name evidence="3" type="ORF">JGS22_012440</name>
</gene>
<feature type="compositionally biased region" description="Low complexity" evidence="1">
    <location>
        <begin position="7"/>
        <end position="20"/>
    </location>
</feature>
<protein>
    <submittedName>
        <fullName evidence="3">Bifunctional DNA primase/polymerase</fullName>
    </submittedName>
</protein>
<accession>A0A949N8C5</accession>
<evidence type="ECO:0000256" key="1">
    <source>
        <dbReference type="SAM" id="MobiDB-lite"/>
    </source>
</evidence>
<keyword evidence="4" id="KW-1185">Reference proteome</keyword>
<reference evidence="3" key="1">
    <citation type="submission" date="2021-06" db="EMBL/GenBank/DDBJ databases">
        <title>Sequencing of actinobacteria type strains.</title>
        <authorList>
            <person name="Nguyen G.-S."/>
            <person name="Wentzel A."/>
        </authorList>
    </citation>
    <scope>NUCLEOTIDE SEQUENCE</scope>
    <source>
        <strain evidence="3">P38-E01</strain>
    </source>
</reference>
<comment type="caution">
    <text evidence="3">The sequence shown here is derived from an EMBL/GenBank/DDBJ whole genome shotgun (WGS) entry which is preliminary data.</text>
</comment>
<dbReference type="AlphaFoldDB" id="A0A949N8C5"/>
<sequence length="229" mass="24620">MEETIAADRAASPAAPTRRIPAQRDRGILEHAVQYAKERAWDVFPGTWLETVDGVPRCSCGTARCDAPGAHPRDGGWAEQATGSASAARRLWERRPLASVLMPTGRAFDAIDVPEIAGCLALARMERMGLDVGPVTCTPYGRMLFLVLPGAAATVPDLVRRQGWSPGAIDLVTHGEGHWVAAPPTRMRRGLVQWVRQPNAANRWLPNAEEVIAQLAYACGQEAAAARAG</sequence>
<dbReference type="InterPro" id="IPR015330">
    <property type="entry name" value="DNA_primase/pol_bifunc_N"/>
</dbReference>